<evidence type="ECO:0000313" key="2">
    <source>
        <dbReference type="Proteomes" id="UP000327294"/>
    </source>
</evidence>
<protein>
    <submittedName>
        <fullName evidence="1">Uncharacterized protein</fullName>
    </submittedName>
</protein>
<dbReference type="KEGG" id="sphv:F9278_26115"/>
<organism evidence="1 2">
    <name type="scientific">Streptomyces phaeolivaceus</name>
    <dbReference type="NCBI Taxonomy" id="2653200"/>
    <lineage>
        <taxon>Bacteria</taxon>
        <taxon>Bacillati</taxon>
        <taxon>Actinomycetota</taxon>
        <taxon>Actinomycetes</taxon>
        <taxon>Kitasatosporales</taxon>
        <taxon>Streptomycetaceae</taxon>
        <taxon>Streptomyces</taxon>
    </lineage>
</organism>
<gene>
    <name evidence="1" type="ORF">F9278_26115</name>
</gene>
<reference evidence="1 2" key="1">
    <citation type="submission" date="2019-10" db="EMBL/GenBank/DDBJ databases">
        <title>Streptomyces sp. strain GY16 isolated from leaves of Broussonetia papyrifera.</title>
        <authorList>
            <person name="Mo P."/>
        </authorList>
    </citation>
    <scope>NUCLEOTIDE SEQUENCE [LARGE SCALE GENOMIC DNA]</scope>
    <source>
        <strain evidence="1 2">GY16</strain>
    </source>
</reference>
<dbReference type="AlphaFoldDB" id="A0A5P8K7M3"/>
<accession>A0A5P8K7M3</accession>
<dbReference type="EMBL" id="CP045096">
    <property type="protein sequence ID" value="QFQ99044.1"/>
    <property type="molecule type" value="Genomic_DNA"/>
</dbReference>
<evidence type="ECO:0000313" key="1">
    <source>
        <dbReference type="EMBL" id="QFQ99044.1"/>
    </source>
</evidence>
<name>A0A5P8K7M3_9ACTN</name>
<keyword evidence="2" id="KW-1185">Reference proteome</keyword>
<proteinExistence type="predicted"/>
<dbReference type="Proteomes" id="UP000327294">
    <property type="component" value="Chromosome"/>
</dbReference>
<sequence>MPLTNSFREAVGPVGVLVERHLVLSHAVLHCSPKSSGAAVPAQLFELVPHLFRGGEREFVDPHDPRLGDDLDRPARDLSDRNPCLVKLLEGEVGDVPPDQLSKSAVVVPVRRVMTVGVGRVHIARDVPDDLQHPPEITHSLLQSDFHAATIPEGSKYCARIK</sequence>